<evidence type="ECO:0000259" key="1">
    <source>
        <dbReference type="Pfam" id="PF05050"/>
    </source>
</evidence>
<dbReference type="STRING" id="299262.BWR18_09025"/>
<dbReference type="Gene3D" id="3.40.50.150">
    <property type="entry name" value="Vaccinia Virus protein VP39"/>
    <property type="match status" value="1"/>
</dbReference>
<sequence>MTPDITRIQKRLRLGRPVQAENVQITHTRFRDRRIVFCTNMENDPIQRNHRKGSFYELSELKEIEAVFPAGGTFVDIGANVGNHSLFAAAFLNAARVIPVEPNPAAYRLLIQNVLLNGLEDIIDISHLGIGLSDSEDSGYAVQKRTRNLGAARLQKTGKGGLTVLPADDVLRDETPAFIKIDVEGMEMKVLAGLQGTAARCKPHFMVEVDLENDDAFHAWCKASGYDVASSNQRYKQNRNYLLKPS</sequence>
<dbReference type="InterPro" id="IPR052514">
    <property type="entry name" value="SAM-dependent_MTase"/>
</dbReference>
<name>A0A1P8MUU3_9RHOB</name>
<evidence type="ECO:0000313" key="3">
    <source>
        <dbReference type="Proteomes" id="UP000186336"/>
    </source>
</evidence>
<dbReference type="KEGG" id="tom:BWR18_09025"/>
<accession>A0A1P8MUU3</accession>
<dbReference type="PANTHER" id="PTHR34203:SF15">
    <property type="entry name" value="SLL1173 PROTEIN"/>
    <property type="match status" value="1"/>
</dbReference>
<dbReference type="OrthoDB" id="5679686at2"/>
<dbReference type="Proteomes" id="UP000186336">
    <property type="component" value="Chromosome"/>
</dbReference>
<dbReference type="GO" id="GO:0008168">
    <property type="term" value="F:methyltransferase activity"/>
    <property type="evidence" value="ECO:0007669"/>
    <property type="project" value="UniProtKB-KW"/>
</dbReference>
<protein>
    <submittedName>
        <fullName evidence="2">Methyltransferase</fullName>
    </submittedName>
</protein>
<keyword evidence="2" id="KW-0489">Methyltransferase</keyword>
<keyword evidence="3" id="KW-1185">Reference proteome</keyword>
<dbReference type="RefSeq" id="WP_076627668.1">
    <property type="nucleotide sequence ID" value="NZ_CP019312.1"/>
</dbReference>
<dbReference type="InterPro" id="IPR006342">
    <property type="entry name" value="FkbM_mtfrase"/>
</dbReference>
<dbReference type="NCBIfam" id="TIGR01444">
    <property type="entry name" value="fkbM_fam"/>
    <property type="match status" value="1"/>
</dbReference>
<gene>
    <name evidence="2" type="ORF">BWR18_09025</name>
</gene>
<dbReference type="AlphaFoldDB" id="A0A1P8MUU3"/>
<dbReference type="PANTHER" id="PTHR34203">
    <property type="entry name" value="METHYLTRANSFERASE, FKBM FAMILY PROTEIN"/>
    <property type="match status" value="1"/>
</dbReference>
<feature type="domain" description="Methyltransferase FkbM" evidence="1">
    <location>
        <begin position="76"/>
        <end position="217"/>
    </location>
</feature>
<dbReference type="GO" id="GO:0032259">
    <property type="term" value="P:methylation"/>
    <property type="evidence" value="ECO:0007669"/>
    <property type="project" value="UniProtKB-KW"/>
</dbReference>
<dbReference type="InterPro" id="IPR029063">
    <property type="entry name" value="SAM-dependent_MTases_sf"/>
</dbReference>
<dbReference type="Pfam" id="PF05050">
    <property type="entry name" value="Methyltransf_21"/>
    <property type="match status" value="1"/>
</dbReference>
<dbReference type="SUPFAM" id="SSF53335">
    <property type="entry name" value="S-adenosyl-L-methionine-dependent methyltransferases"/>
    <property type="match status" value="1"/>
</dbReference>
<organism evidence="2 3">
    <name type="scientific">Tateyamaria omphalii</name>
    <dbReference type="NCBI Taxonomy" id="299262"/>
    <lineage>
        <taxon>Bacteria</taxon>
        <taxon>Pseudomonadati</taxon>
        <taxon>Pseudomonadota</taxon>
        <taxon>Alphaproteobacteria</taxon>
        <taxon>Rhodobacterales</taxon>
        <taxon>Roseobacteraceae</taxon>
        <taxon>Tateyamaria</taxon>
    </lineage>
</organism>
<proteinExistence type="predicted"/>
<dbReference type="EMBL" id="CP019312">
    <property type="protein sequence ID" value="APX11808.1"/>
    <property type="molecule type" value="Genomic_DNA"/>
</dbReference>
<keyword evidence="2" id="KW-0808">Transferase</keyword>
<reference evidence="2 3" key="1">
    <citation type="submission" date="2017-01" db="EMBL/GenBank/DDBJ databases">
        <title>Complete genome of Tateyamaria omphalii DOK1-4 isolated from seawater in Dokdo.</title>
        <authorList>
            <person name="Kim J.H."/>
            <person name="Chi W.-J."/>
        </authorList>
    </citation>
    <scope>NUCLEOTIDE SEQUENCE [LARGE SCALE GENOMIC DNA]</scope>
    <source>
        <strain evidence="2 3">DOK1-4</strain>
    </source>
</reference>
<evidence type="ECO:0000313" key="2">
    <source>
        <dbReference type="EMBL" id="APX11808.1"/>
    </source>
</evidence>